<organism evidence="1 2">
    <name type="scientific">Kluyveromyces dobzhanskii CBS 2104</name>
    <dbReference type="NCBI Taxonomy" id="1427455"/>
    <lineage>
        <taxon>Eukaryota</taxon>
        <taxon>Fungi</taxon>
        <taxon>Dikarya</taxon>
        <taxon>Ascomycota</taxon>
        <taxon>Saccharomycotina</taxon>
        <taxon>Saccharomycetes</taxon>
        <taxon>Saccharomycetales</taxon>
        <taxon>Saccharomycetaceae</taxon>
        <taxon>Kluyveromyces</taxon>
    </lineage>
</organism>
<dbReference type="OrthoDB" id="6362633at2759"/>
<dbReference type="InterPro" id="IPR027417">
    <property type="entry name" value="P-loop_NTPase"/>
</dbReference>
<proteinExistence type="predicted"/>
<dbReference type="EMBL" id="CCBQ010000016">
    <property type="protein sequence ID" value="CDO92646.1"/>
    <property type="molecule type" value="Genomic_DNA"/>
</dbReference>
<dbReference type="Proteomes" id="UP000031516">
    <property type="component" value="Unassembled WGS sequence"/>
</dbReference>
<reference evidence="1 2" key="1">
    <citation type="submission" date="2014-03" db="EMBL/GenBank/DDBJ databases">
        <title>The genome of Kluyveromyces dobzhanskii.</title>
        <authorList>
            <person name="Nystedt B."/>
            <person name="Astrom S."/>
        </authorList>
    </citation>
    <scope>NUCLEOTIDE SEQUENCE [LARGE SCALE GENOMIC DNA]</scope>
    <source>
        <strain evidence="1 2">CBS 2104</strain>
    </source>
</reference>
<dbReference type="AlphaFoldDB" id="A0A0A8L0S1"/>
<evidence type="ECO:0000313" key="2">
    <source>
        <dbReference type="Proteomes" id="UP000031516"/>
    </source>
</evidence>
<sequence>MTVDYDALVGQALKLLHDNIDKNYRVCIGIIGPPGSGKSTIAEKLKKEINDKYHEYLTHKHHSEVKARPLGTSLDLTEDIPRANAELQAEMKSGFYSHVEDTDFRPVKINNADGSTLVIGRGGLPNTFRLKQVDEKTNISVSKPDIAQIIPMDGFHLSRKHLDHFKLPEVAHLRRGSPFTFDSNNFLQLCKVLSKSCTIDPNYQRSESGSTDSLFGDITNSFIDLPEISFPGFDHAMKDPSPDQHTVHKFTRVLILEGLYLLLDQENWSQIYDAIARTDAFLIWTITSDESAIEQRVAKRHVQSGICLTLDEGIQRFRANDQINGRLIQSHSVKNKNTNVKNVYEIRND</sequence>
<comment type="caution">
    <text evidence="1">The sequence shown here is derived from an EMBL/GenBank/DDBJ whole genome shotgun (WGS) entry which is preliminary data.</text>
</comment>
<evidence type="ECO:0000313" key="1">
    <source>
        <dbReference type="EMBL" id="CDO92646.1"/>
    </source>
</evidence>
<dbReference type="Gene3D" id="3.40.50.300">
    <property type="entry name" value="P-loop containing nucleotide triphosphate hydrolases"/>
    <property type="match status" value="1"/>
</dbReference>
<keyword evidence="2" id="KW-1185">Reference proteome</keyword>
<protein>
    <submittedName>
        <fullName evidence="1">WGS project CCBQ000000000 data, contig 00012</fullName>
    </submittedName>
</protein>
<gene>
    <name evidence="1" type="ORF">KLDO_g962</name>
</gene>
<name>A0A0A8L0S1_9SACH</name>
<dbReference type="PANTHER" id="PTHR10285">
    <property type="entry name" value="URIDINE KINASE"/>
    <property type="match status" value="1"/>
</dbReference>
<dbReference type="SUPFAM" id="SSF52540">
    <property type="entry name" value="P-loop containing nucleoside triphosphate hydrolases"/>
    <property type="match status" value="1"/>
</dbReference>
<accession>A0A0A8L0S1</accession>